<organism evidence="5 6">
    <name type="scientific">Dreissena polymorpha</name>
    <name type="common">Zebra mussel</name>
    <name type="synonym">Mytilus polymorpha</name>
    <dbReference type="NCBI Taxonomy" id="45954"/>
    <lineage>
        <taxon>Eukaryota</taxon>
        <taxon>Metazoa</taxon>
        <taxon>Spiralia</taxon>
        <taxon>Lophotrochozoa</taxon>
        <taxon>Mollusca</taxon>
        <taxon>Bivalvia</taxon>
        <taxon>Autobranchia</taxon>
        <taxon>Heteroconchia</taxon>
        <taxon>Euheterodonta</taxon>
        <taxon>Imparidentia</taxon>
        <taxon>Neoheterodontei</taxon>
        <taxon>Myida</taxon>
        <taxon>Dreissenoidea</taxon>
        <taxon>Dreissenidae</taxon>
        <taxon>Dreissena</taxon>
    </lineage>
</organism>
<sequence>MEFPLKKPSSQSDTDFKKQLYQTEKMLDPGFHAVCFVIDPNRIADVKGKFQPVMSYFGDEANDYAFVIMTFTRNEDELEKNISNYINRKVTALFRFCKDKELHIDNKETPQEKEEMIEKMFNYIDSENEQKFTAYFSSRFKQQTEVSEAARKDEAERAATEA</sequence>
<evidence type="ECO:0000256" key="3">
    <source>
        <dbReference type="SAM" id="MobiDB-lite"/>
    </source>
</evidence>
<dbReference type="AlphaFoldDB" id="A0A9D4J9F1"/>
<reference evidence="5" key="1">
    <citation type="journal article" date="2019" name="bioRxiv">
        <title>The Genome of the Zebra Mussel, Dreissena polymorpha: A Resource for Invasive Species Research.</title>
        <authorList>
            <person name="McCartney M.A."/>
            <person name="Auch B."/>
            <person name="Kono T."/>
            <person name="Mallez S."/>
            <person name="Zhang Y."/>
            <person name="Obille A."/>
            <person name="Becker A."/>
            <person name="Abrahante J.E."/>
            <person name="Garbe J."/>
            <person name="Badalamenti J.P."/>
            <person name="Herman A."/>
            <person name="Mangelson H."/>
            <person name="Liachko I."/>
            <person name="Sullivan S."/>
            <person name="Sone E.D."/>
            <person name="Koren S."/>
            <person name="Silverstein K.A.T."/>
            <person name="Beckman K.B."/>
            <person name="Gohl D.M."/>
        </authorList>
    </citation>
    <scope>NUCLEOTIDE SEQUENCE</scope>
    <source>
        <strain evidence="5">Duluth1</strain>
        <tissue evidence="5">Whole animal</tissue>
    </source>
</reference>
<protein>
    <recommendedName>
        <fullName evidence="4">AIG1-type G domain-containing protein</fullName>
    </recommendedName>
</protein>
<evidence type="ECO:0000313" key="6">
    <source>
        <dbReference type="Proteomes" id="UP000828390"/>
    </source>
</evidence>
<dbReference type="GO" id="GO:0005525">
    <property type="term" value="F:GTP binding"/>
    <property type="evidence" value="ECO:0007669"/>
    <property type="project" value="InterPro"/>
</dbReference>
<comment type="caution">
    <text evidence="5">The sequence shown here is derived from an EMBL/GenBank/DDBJ whole genome shotgun (WGS) entry which is preliminary data.</text>
</comment>
<feature type="compositionally biased region" description="Basic and acidic residues" evidence="3">
    <location>
        <begin position="148"/>
        <end position="162"/>
    </location>
</feature>
<proteinExistence type="inferred from homology"/>
<dbReference type="Gene3D" id="3.40.50.300">
    <property type="entry name" value="P-loop containing nucleotide triphosphate hydrolases"/>
    <property type="match status" value="1"/>
</dbReference>
<dbReference type="InterPro" id="IPR027417">
    <property type="entry name" value="P-loop_NTPase"/>
</dbReference>
<evidence type="ECO:0000259" key="4">
    <source>
        <dbReference type="Pfam" id="PF04548"/>
    </source>
</evidence>
<feature type="region of interest" description="Disordered" evidence="3">
    <location>
        <begin position="141"/>
        <end position="162"/>
    </location>
</feature>
<name>A0A9D4J9F1_DREPO</name>
<dbReference type="Pfam" id="PF04548">
    <property type="entry name" value="AIG1"/>
    <property type="match status" value="1"/>
</dbReference>
<dbReference type="Proteomes" id="UP000828390">
    <property type="component" value="Unassembled WGS sequence"/>
</dbReference>
<evidence type="ECO:0000256" key="2">
    <source>
        <dbReference type="ARBA" id="ARBA00022741"/>
    </source>
</evidence>
<dbReference type="EMBL" id="JAIWYP010000007">
    <property type="protein sequence ID" value="KAH3799852.1"/>
    <property type="molecule type" value="Genomic_DNA"/>
</dbReference>
<keyword evidence="2" id="KW-0547">Nucleotide-binding</keyword>
<evidence type="ECO:0000256" key="1">
    <source>
        <dbReference type="ARBA" id="ARBA00008535"/>
    </source>
</evidence>
<reference evidence="5" key="2">
    <citation type="submission" date="2020-11" db="EMBL/GenBank/DDBJ databases">
        <authorList>
            <person name="McCartney M.A."/>
            <person name="Auch B."/>
            <person name="Kono T."/>
            <person name="Mallez S."/>
            <person name="Becker A."/>
            <person name="Gohl D.M."/>
            <person name="Silverstein K.A.T."/>
            <person name="Koren S."/>
            <person name="Bechman K.B."/>
            <person name="Herman A."/>
            <person name="Abrahante J.E."/>
            <person name="Garbe J."/>
        </authorList>
    </citation>
    <scope>NUCLEOTIDE SEQUENCE</scope>
    <source>
        <strain evidence="5">Duluth1</strain>
        <tissue evidence="5">Whole animal</tissue>
    </source>
</reference>
<evidence type="ECO:0000313" key="5">
    <source>
        <dbReference type="EMBL" id="KAH3799852.1"/>
    </source>
</evidence>
<feature type="domain" description="AIG1-type G" evidence="4">
    <location>
        <begin position="10"/>
        <end position="149"/>
    </location>
</feature>
<accession>A0A9D4J9F1</accession>
<keyword evidence="6" id="KW-1185">Reference proteome</keyword>
<gene>
    <name evidence="5" type="ORF">DPMN_153470</name>
</gene>
<dbReference type="InterPro" id="IPR006703">
    <property type="entry name" value="G_AIG1"/>
</dbReference>
<comment type="similarity">
    <text evidence="1">Belongs to the TRAFAC class TrmE-Era-EngA-EngB-Septin-like GTPase superfamily. AIG1/Toc34/Toc159-like paraseptin GTPase family. IAN subfamily.</text>
</comment>